<evidence type="ECO:0000256" key="2">
    <source>
        <dbReference type="ARBA" id="ARBA00022737"/>
    </source>
</evidence>
<feature type="repeat" description="PPR" evidence="3">
    <location>
        <begin position="337"/>
        <end position="371"/>
    </location>
</feature>
<feature type="repeat" description="PPR" evidence="3">
    <location>
        <begin position="162"/>
        <end position="196"/>
    </location>
</feature>
<feature type="repeat" description="PPR" evidence="3">
    <location>
        <begin position="232"/>
        <end position="266"/>
    </location>
</feature>
<dbReference type="PANTHER" id="PTHR47932:SF81">
    <property type="entry name" value="OS01G0153250 PROTEIN"/>
    <property type="match status" value="1"/>
</dbReference>
<protein>
    <recommendedName>
        <fullName evidence="6">Pentacotripeptide-repeat region of PRORP domain-containing protein</fullName>
    </recommendedName>
</protein>
<dbReference type="InterPro" id="IPR011990">
    <property type="entry name" value="TPR-like_helical_dom_sf"/>
</dbReference>
<keyword evidence="2" id="KW-0677">Repeat</keyword>
<organism evidence="4 5">
    <name type="scientific">Morella rubra</name>
    <name type="common">Chinese bayberry</name>
    <dbReference type="NCBI Taxonomy" id="262757"/>
    <lineage>
        <taxon>Eukaryota</taxon>
        <taxon>Viridiplantae</taxon>
        <taxon>Streptophyta</taxon>
        <taxon>Embryophyta</taxon>
        <taxon>Tracheophyta</taxon>
        <taxon>Spermatophyta</taxon>
        <taxon>Magnoliopsida</taxon>
        <taxon>eudicotyledons</taxon>
        <taxon>Gunneridae</taxon>
        <taxon>Pentapetalae</taxon>
        <taxon>rosids</taxon>
        <taxon>fabids</taxon>
        <taxon>Fagales</taxon>
        <taxon>Myricaceae</taxon>
        <taxon>Morella</taxon>
    </lineage>
</organism>
<dbReference type="PANTHER" id="PTHR47932">
    <property type="entry name" value="ATPASE EXPRESSION PROTEIN 3"/>
    <property type="match status" value="1"/>
</dbReference>
<dbReference type="EMBL" id="RXIC02000022">
    <property type="protein sequence ID" value="KAB1216744.1"/>
    <property type="molecule type" value="Genomic_DNA"/>
</dbReference>
<dbReference type="NCBIfam" id="TIGR00756">
    <property type="entry name" value="PPR"/>
    <property type="match status" value="11"/>
</dbReference>
<dbReference type="Proteomes" id="UP000516437">
    <property type="component" value="Chromosome 4"/>
</dbReference>
<sequence>MWKLFLRRTTLICLKNRPSTISGTLSSSPSFSYSSLLPPSPSDLTNAILSSRTPAQALGCFNDASKRINPAENPQPFAAVIHVLTRTKLYTKARCLIKDLIQKLQISRKPQRVCHFVFSALDRLESSKFTHNVFGVLILALIEMGLVEEALWVHKKMGVLLAVQACNGLLYGLLKIGRFGSMWELYGDMVSRGLSPNVVTYGVLINGCSSQGDISKARKLFDEMVGKGIEATVVVYTSLICGLCRESEMDEAERVLKLMRESGVLPNLYTYNIIMDGYCKMANVKRSLNLYQNVLDDNLWPNVVTFGILIDSLCKLGELMTARNFFVHMAKFGVVPNIFVYNCLIDGHCKAGNLSEAMNLQSEMEQCGILPDHYTYSILIKGLCGLRRVVEADELFNNMTEKGVLANSVAYNSLIDGYCKEGNVEKALEVCSQMTEKERNMEAAMGLYSEMIIKSLVPDVVAYTALIDGHSKKGNMKEAFRLHREMLEAGLSPNVFTVNCLIDGLCKDGKISDAIKLFLKVTKAAPTGDKINRMVTDSFFPNHVLYTTIIHGLLGDGRIFKATKFFSDMRCYGLRPDIFTYVIMLHGHRQFKHVLDVMMLHADMLKMGFIPNAVIYNVLAKCYQENEDLKSAQKCAEDLCDAALRCFELGGRMPGSFLVRGRSRHD</sequence>
<dbReference type="AlphaFoldDB" id="A0A6A1VUV7"/>
<dbReference type="Gene3D" id="1.25.40.10">
    <property type="entry name" value="Tetratricopeptide repeat domain"/>
    <property type="match status" value="6"/>
</dbReference>
<dbReference type="Pfam" id="PF12854">
    <property type="entry name" value="PPR_1"/>
    <property type="match status" value="2"/>
</dbReference>
<feature type="repeat" description="PPR" evidence="3">
    <location>
        <begin position="494"/>
        <end position="524"/>
    </location>
</feature>
<evidence type="ECO:0000313" key="5">
    <source>
        <dbReference type="Proteomes" id="UP000516437"/>
    </source>
</evidence>
<comment type="similarity">
    <text evidence="1">Belongs to the PPR family. P subfamily.</text>
</comment>
<feature type="repeat" description="PPR" evidence="3">
    <location>
        <begin position="372"/>
        <end position="406"/>
    </location>
</feature>
<evidence type="ECO:0000256" key="3">
    <source>
        <dbReference type="PROSITE-ProRule" id="PRU00708"/>
    </source>
</evidence>
<evidence type="ECO:0000256" key="1">
    <source>
        <dbReference type="ARBA" id="ARBA00007626"/>
    </source>
</evidence>
<gene>
    <name evidence="4" type="ORF">CJ030_MR4G003868</name>
</gene>
<proteinExistence type="inferred from homology"/>
<feature type="repeat" description="PPR" evidence="3">
    <location>
        <begin position="542"/>
        <end position="576"/>
    </location>
</feature>
<dbReference type="GO" id="GO:0003729">
    <property type="term" value="F:mRNA binding"/>
    <property type="evidence" value="ECO:0007669"/>
    <property type="project" value="TreeGrafter"/>
</dbReference>
<feature type="repeat" description="PPR" evidence="3">
    <location>
        <begin position="267"/>
        <end position="301"/>
    </location>
</feature>
<feature type="repeat" description="PPR" evidence="3">
    <location>
        <begin position="302"/>
        <end position="336"/>
    </location>
</feature>
<dbReference type="InterPro" id="IPR002885">
    <property type="entry name" value="PPR_rpt"/>
</dbReference>
<dbReference type="PROSITE" id="PS51375">
    <property type="entry name" value="PPR"/>
    <property type="match status" value="12"/>
</dbReference>
<accession>A0A6A1VUV7</accession>
<dbReference type="Pfam" id="PF01535">
    <property type="entry name" value="PPR"/>
    <property type="match status" value="1"/>
</dbReference>
<feature type="repeat" description="PPR" evidence="3">
    <location>
        <begin position="459"/>
        <end position="493"/>
    </location>
</feature>
<evidence type="ECO:0008006" key="6">
    <source>
        <dbReference type="Google" id="ProtNLM"/>
    </source>
</evidence>
<dbReference type="SUPFAM" id="SSF81901">
    <property type="entry name" value="HCP-like"/>
    <property type="match status" value="1"/>
</dbReference>
<dbReference type="Pfam" id="PF13041">
    <property type="entry name" value="PPR_2"/>
    <property type="match status" value="5"/>
</dbReference>
<evidence type="ECO:0000313" key="4">
    <source>
        <dbReference type="EMBL" id="KAB1216744.1"/>
    </source>
</evidence>
<feature type="repeat" description="PPR" evidence="3">
    <location>
        <begin position="407"/>
        <end position="441"/>
    </location>
</feature>
<name>A0A6A1VUV7_9ROSI</name>
<keyword evidence="5" id="KW-1185">Reference proteome</keyword>
<feature type="repeat" description="PPR" evidence="3">
    <location>
        <begin position="577"/>
        <end position="611"/>
    </location>
</feature>
<reference evidence="4 5" key="1">
    <citation type="journal article" date="2019" name="Plant Biotechnol. J.">
        <title>The red bayberry genome and genetic basis of sex determination.</title>
        <authorList>
            <person name="Jia H.M."/>
            <person name="Jia H.J."/>
            <person name="Cai Q.L."/>
            <person name="Wang Y."/>
            <person name="Zhao H.B."/>
            <person name="Yang W.F."/>
            <person name="Wang G.Y."/>
            <person name="Li Y.H."/>
            <person name="Zhan D.L."/>
            <person name="Shen Y.T."/>
            <person name="Niu Q.F."/>
            <person name="Chang L."/>
            <person name="Qiu J."/>
            <person name="Zhao L."/>
            <person name="Xie H.B."/>
            <person name="Fu W.Y."/>
            <person name="Jin J."/>
            <person name="Li X.W."/>
            <person name="Jiao Y."/>
            <person name="Zhou C.C."/>
            <person name="Tu T."/>
            <person name="Chai C.Y."/>
            <person name="Gao J.L."/>
            <person name="Fan L.J."/>
            <person name="van de Weg E."/>
            <person name="Wang J.Y."/>
            <person name="Gao Z.S."/>
        </authorList>
    </citation>
    <scope>NUCLEOTIDE SEQUENCE [LARGE SCALE GENOMIC DNA]</scope>
    <source>
        <tissue evidence="4">Leaves</tissue>
    </source>
</reference>
<feature type="repeat" description="PPR" evidence="3">
    <location>
        <begin position="197"/>
        <end position="231"/>
    </location>
</feature>
<comment type="caution">
    <text evidence="4">The sequence shown here is derived from an EMBL/GenBank/DDBJ whole genome shotgun (WGS) entry which is preliminary data.</text>
</comment>
<dbReference type="OrthoDB" id="185373at2759"/>